<evidence type="ECO:0000256" key="1">
    <source>
        <dbReference type="SAM" id="MobiDB-lite"/>
    </source>
</evidence>
<feature type="compositionally biased region" description="Basic and acidic residues" evidence="1">
    <location>
        <begin position="184"/>
        <end position="194"/>
    </location>
</feature>
<dbReference type="PANTHER" id="PTHR34929:SF1">
    <property type="entry name" value="INAF MOTIF CONTAINING 2"/>
    <property type="match status" value="1"/>
</dbReference>
<dbReference type="InterPro" id="IPR029162">
    <property type="entry name" value="InaF-motif"/>
</dbReference>
<dbReference type="AlphaFoldDB" id="A0A8X7XHP9"/>
<keyword evidence="2" id="KW-0812">Transmembrane</keyword>
<sequence>MKASHWDLEKNGKVTGGPTYSGDQRSNVTVRANSKWVRIATVLAYFLCVSLAAVILVLYYGLFWNPVHKNLETREKNISTLESGPSAIHLAGAGHKTDNKNESNDNVSGLLLDKAHIVAYKLARIQKRAKRRSILPPASPFQWIPEGSGELADYTPTVASPHLRRSAADIPVAGPVEYGAAKQSEVKQSDHMQGNDRYSSAGRRLDEFETPNSPGDVQVKIFDKDRVFFP</sequence>
<protein>
    <submittedName>
        <fullName evidence="3">INAM2 protein</fullName>
    </submittedName>
</protein>
<feature type="non-terminal residue" evidence="3">
    <location>
        <position position="230"/>
    </location>
</feature>
<dbReference type="PANTHER" id="PTHR34929">
    <property type="entry name" value="ZGC:153157"/>
    <property type="match status" value="1"/>
</dbReference>
<reference evidence="3 4" key="1">
    <citation type="journal article" date="2021" name="Cell">
        <title>Tracing the genetic footprints of vertebrate landing in non-teleost ray-finned fishes.</title>
        <authorList>
            <person name="Bi X."/>
            <person name="Wang K."/>
            <person name="Yang L."/>
            <person name="Pan H."/>
            <person name="Jiang H."/>
            <person name="Wei Q."/>
            <person name="Fang M."/>
            <person name="Yu H."/>
            <person name="Zhu C."/>
            <person name="Cai Y."/>
            <person name="He Y."/>
            <person name="Gan X."/>
            <person name="Zeng H."/>
            <person name="Yu D."/>
            <person name="Zhu Y."/>
            <person name="Jiang H."/>
            <person name="Qiu Q."/>
            <person name="Yang H."/>
            <person name="Zhang Y.E."/>
            <person name="Wang W."/>
            <person name="Zhu M."/>
            <person name="He S."/>
            <person name="Zhang G."/>
        </authorList>
    </citation>
    <scope>NUCLEOTIDE SEQUENCE [LARGE SCALE GENOMIC DNA]</scope>
    <source>
        <strain evidence="3">Bchr_013</strain>
    </source>
</reference>
<dbReference type="EMBL" id="JAATIS010000220">
    <property type="protein sequence ID" value="KAG2469350.1"/>
    <property type="molecule type" value="Genomic_DNA"/>
</dbReference>
<organism evidence="3 4">
    <name type="scientific">Polypterus senegalus</name>
    <name type="common">Senegal bichir</name>
    <dbReference type="NCBI Taxonomy" id="55291"/>
    <lineage>
        <taxon>Eukaryota</taxon>
        <taxon>Metazoa</taxon>
        <taxon>Chordata</taxon>
        <taxon>Craniata</taxon>
        <taxon>Vertebrata</taxon>
        <taxon>Euteleostomi</taxon>
        <taxon>Actinopterygii</taxon>
        <taxon>Polypteriformes</taxon>
        <taxon>Polypteridae</taxon>
        <taxon>Polypterus</taxon>
    </lineage>
</organism>
<keyword evidence="2" id="KW-0472">Membrane</keyword>
<keyword evidence="2" id="KW-1133">Transmembrane helix</keyword>
<dbReference type="Proteomes" id="UP000886611">
    <property type="component" value="Unassembled WGS sequence"/>
</dbReference>
<feature type="non-terminal residue" evidence="3">
    <location>
        <position position="1"/>
    </location>
</feature>
<comment type="caution">
    <text evidence="3">The sequence shown here is derived from an EMBL/GenBank/DDBJ whole genome shotgun (WGS) entry which is preliminary data.</text>
</comment>
<keyword evidence="4" id="KW-1185">Reference proteome</keyword>
<dbReference type="Pfam" id="PF15018">
    <property type="entry name" value="InaF-motif"/>
    <property type="match status" value="1"/>
</dbReference>
<accession>A0A8X7XHP9</accession>
<feature type="transmembrane region" description="Helical" evidence="2">
    <location>
        <begin position="42"/>
        <end position="64"/>
    </location>
</feature>
<name>A0A8X7XHP9_POLSE</name>
<evidence type="ECO:0000313" key="3">
    <source>
        <dbReference type="EMBL" id="KAG2469350.1"/>
    </source>
</evidence>
<evidence type="ECO:0000256" key="2">
    <source>
        <dbReference type="SAM" id="Phobius"/>
    </source>
</evidence>
<gene>
    <name evidence="3" type="primary">Inafm2_0</name>
    <name evidence="3" type="ORF">GTO96_0004084</name>
</gene>
<proteinExistence type="predicted"/>
<evidence type="ECO:0000313" key="4">
    <source>
        <dbReference type="Proteomes" id="UP000886611"/>
    </source>
</evidence>
<feature type="region of interest" description="Disordered" evidence="1">
    <location>
        <begin position="181"/>
        <end position="216"/>
    </location>
</feature>